<feature type="domain" description="EAL" evidence="3">
    <location>
        <begin position="646"/>
        <end position="900"/>
    </location>
</feature>
<dbReference type="Pfam" id="PF13426">
    <property type="entry name" value="PAS_9"/>
    <property type="match status" value="1"/>
</dbReference>
<dbReference type="SMART" id="SM00267">
    <property type="entry name" value="GGDEF"/>
    <property type="match status" value="1"/>
</dbReference>
<feature type="domain" description="GGDEF" evidence="4">
    <location>
        <begin position="504"/>
        <end position="637"/>
    </location>
</feature>
<dbReference type="SUPFAM" id="SSF55073">
    <property type="entry name" value="Nucleotide cyclase"/>
    <property type="match status" value="1"/>
</dbReference>
<evidence type="ECO:0000313" key="5">
    <source>
        <dbReference type="EMBL" id="SFE86478.1"/>
    </source>
</evidence>
<dbReference type="SUPFAM" id="SSF55785">
    <property type="entry name" value="PYP-like sensor domain (PAS domain)"/>
    <property type="match status" value="2"/>
</dbReference>
<organism evidence="5 6">
    <name type="scientific">Dyella marensis</name>
    <dbReference type="NCBI Taxonomy" id="500610"/>
    <lineage>
        <taxon>Bacteria</taxon>
        <taxon>Pseudomonadati</taxon>
        <taxon>Pseudomonadota</taxon>
        <taxon>Gammaproteobacteria</taxon>
        <taxon>Lysobacterales</taxon>
        <taxon>Rhodanobacteraceae</taxon>
        <taxon>Dyella</taxon>
    </lineage>
</organism>
<evidence type="ECO:0000259" key="2">
    <source>
        <dbReference type="PROSITE" id="PS50113"/>
    </source>
</evidence>
<dbReference type="PANTHER" id="PTHR44757:SF2">
    <property type="entry name" value="BIOFILM ARCHITECTURE MAINTENANCE PROTEIN MBAA"/>
    <property type="match status" value="1"/>
</dbReference>
<dbReference type="InterPro" id="IPR029787">
    <property type="entry name" value="Nucleotide_cyclase"/>
</dbReference>
<dbReference type="InterPro" id="IPR035965">
    <property type="entry name" value="PAS-like_dom_sf"/>
</dbReference>
<evidence type="ECO:0000259" key="4">
    <source>
        <dbReference type="PROSITE" id="PS50887"/>
    </source>
</evidence>
<dbReference type="PROSITE" id="PS50113">
    <property type="entry name" value="PAC"/>
    <property type="match status" value="1"/>
</dbReference>
<dbReference type="STRING" id="500610.SAMN02799615_01894"/>
<keyword evidence="6" id="KW-1185">Reference proteome</keyword>
<dbReference type="NCBIfam" id="TIGR00254">
    <property type="entry name" value="GGDEF"/>
    <property type="match status" value="1"/>
</dbReference>
<gene>
    <name evidence="5" type="ORF">SAMN02799615_01894</name>
</gene>
<reference evidence="6" key="1">
    <citation type="submission" date="2016-10" db="EMBL/GenBank/DDBJ databases">
        <authorList>
            <person name="Varghese N."/>
            <person name="Submissions S."/>
        </authorList>
    </citation>
    <scope>NUCLEOTIDE SEQUENCE [LARGE SCALE GENOMIC DNA]</scope>
    <source>
        <strain evidence="6">UNC178MFTsu3.1</strain>
    </source>
</reference>
<dbReference type="CDD" id="cd00130">
    <property type="entry name" value="PAS"/>
    <property type="match status" value="2"/>
</dbReference>
<feature type="domain" description="PAS" evidence="1">
    <location>
        <begin position="347"/>
        <end position="389"/>
    </location>
</feature>
<accession>A0A1I2E1N4</accession>
<feature type="domain" description="PAC" evidence="2">
    <location>
        <begin position="420"/>
        <end position="472"/>
    </location>
</feature>
<dbReference type="Gene3D" id="3.30.70.270">
    <property type="match status" value="1"/>
</dbReference>
<dbReference type="PROSITE" id="PS50887">
    <property type="entry name" value="GGDEF"/>
    <property type="match status" value="1"/>
</dbReference>
<name>A0A1I2E1N4_9GAMM</name>
<dbReference type="Gene3D" id="3.30.450.20">
    <property type="entry name" value="PAS domain"/>
    <property type="match status" value="2"/>
</dbReference>
<dbReference type="SMART" id="SM00052">
    <property type="entry name" value="EAL"/>
    <property type="match status" value="1"/>
</dbReference>
<evidence type="ECO:0000313" key="6">
    <source>
        <dbReference type="Proteomes" id="UP000199477"/>
    </source>
</evidence>
<dbReference type="InterPro" id="IPR000014">
    <property type="entry name" value="PAS"/>
</dbReference>
<dbReference type="InterPro" id="IPR001610">
    <property type="entry name" value="PAC"/>
</dbReference>
<dbReference type="InterPro" id="IPR001633">
    <property type="entry name" value="EAL_dom"/>
</dbReference>
<feature type="domain" description="PAS" evidence="1">
    <location>
        <begin position="240"/>
        <end position="300"/>
    </location>
</feature>
<dbReference type="Gene3D" id="3.20.20.450">
    <property type="entry name" value="EAL domain"/>
    <property type="match status" value="1"/>
</dbReference>
<evidence type="ECO:0000259" key="3">
    <source>
        <dbReference type="PROSITE" id="PS50883"/>
    </source>
</evidence>
<protein>
    <submittedName>
        <fullName evidence="5">PAS domain S-box-containing protein/diguanylate cyclase (GGDEF) domain-containing protein</fullName>
    </submittedName>
</protein>
<dbReference type="Pfam" id="PF13188">
    <property type="entry name" value="PAS_8"/>
    <property type="match status" value="1"/>
</dbReference>
<evidence type="ECO:0000259" key="1">
    <source>
        <dbReference type="PROSITE" id="PS50112"/>
    </source>
</evidence>
<dbReference type="Pfam" id="PF00563">
    <property type="entry name" value="EAL"/>
    <property type="match status" value="1"/>
</dbReference>
<dbReference type="CDD" id="cd01949">
    <property type="entry name" value="GGDEF"/>
    <property type="match status" value="1"/>
</dbReference>
<dbReference type="InterPro" id="IPR000700">
    <property type="entry name" value="PAS-assoc_C"/>
</dbReference>
<dbReference type="SMART" id="SM00091">
    <property type="entry name" value="PAS"/>
    <property type="match status" value="2"/>
</dbReference>
<dbReference type="Pfam" id="PF00990">
    <property type="entry name" value="GGDEF"/>
    <property type="match status" value="1"/>
</dbReference>
<dbReference type="InterPro" id="IPR043128">
    <property type="entry name" value="Rev_trsase/Diguanyl_cyclase"/>
</dbReference>
<dbReference type="InterPro" id="IPR000160">
    <property type="entry name" value="GGDEF_dom"/>
</dbReference>
<dbReference type="Proteomes" id="UP000199477">
    <property type="component" value="Unassembled WGS sequence"/>
</dbReference>
<dbReference type="PANTHER" id="PTHR44757">
    <property type="entry name" value="DIGUANYLATE CYCLASE DGCP"/>
    <property type="match status" value="1"/>
</dbReference>
<dbReference type="CDD" id="cd01948">
    <property type="entry name" value="EAL"/>
    <property type="match status" value="1"/>
</dbReference>
<proteinExistence type="predicted"/>
<dbReference type="SUPFAM" id="SSF141868">
    <property type="entry name" value="EAL domain-like"/>
    <property type="match status" value="1"/>
</dbReference>
<dbReference type="AlphaFoldDB" id="A0A1I2E1N4"/>
<dbReference type="EMBL" id="FONH01000004">
    <property type="protein sequence ID" value="SFE86478.1"/>
    <property type="molecule type" value="Genomic_DNA"/>
</dbReference>
<dbReference type="PROSITE" id="PS50112">
    <property type="entry name" value="PAS"/>
    <property type="match status" value="2"/>
</dbReference>
<dbReference type="InterPro" id="IPR035919">
    <property type="entry name" value="EAL_sf"/>
</dbReference>
<dbReference type="InterPro" id="IPR052155">
    <property type="entry name" value="Biofilm_reg_signaling"/>
</dbReference>
<dbReference type="PROSITE" id="PS50883">
    <property type="entry name" value="EAL"/>
    <property type="match status" value="1"/>
</dbReference>
<dbReference type="NCBIfam" id="TIGR00229">
    <property type="entry name" value="sensory_box"/>
    <property type="match status" value="2"/>
</dbReference>
<dbReference type="SMART" id="SM00086">
    <property type="entry name" value="PAC"/>
    <property type="match status" value="1"/>
</dbReference>
<sequence>MRNARTGLRRPLLQRLLPLAYALAAMLGLVLALTWGALQLQVTLAGFLNGESLWSKAQKQAVVDLENYATKGAPADLRGFRSNYAVLMTDRYARDKIDSGDFDRAEVIEAFRRGGVIPSAIPGMVFILQYFSAAPHMREALADWHSVDGQIAELNDIAGELERGYAAGALAPAEIARQRERIRKLNDFIEPRSSSFSLHIANGATWMGRVLFASVALITLVAGLSWLRMARRILAGIRGTEERYRLLFDSAASAIVMVDESSGQILDANRTAARWTGRDPDQLLGESFARLFASAEAPQDGNVSLLRDAGGEARPVETQSALALWGERFVRQAIISDVSERLSMEHERRIASEALAGIAEGVVIADAERRITTVNTAFTRITGYDADAVRTRRFDETRSLADGSPLPASIWDTVANGGNWKGEVSSRRQDGSSYPELLSISAIRDTYGRVQHYVAVLTDITAIKADRLRLEHLATHDPLTGLVNRAEFERLCEHAILGATHDRNAVAVLFVDLDAFKVVNDSYSHAIGDSLLVKVAERIDRALGPHDVAGRIGGDEFTVLLGRLPTREDARGMATRLLSSLAEPVMVGDYEIALSASIGIAGFPLDGGDPITLITNADAAMYVAKTEERNAFRFYTPLMHADARRRLMLGVDLRQALVRGELYQVYQPNVELRTGRIVAVEALLRWRHPERGVLLPDEFIPMAESLGLIRQIDEWVMREACAQVRRWDDAHLPPLRMAINVSASTFGHRTFIERLSAALDAEQLDGKRLLVEITESAILRLGEQTDRTMHALHALGVGVAIDDFGTGYSSLAYLKLSAIAFLKIDRSFINGLPQDSNNAAITEAMLAIARSLGLRPIAEGIETKEQHEFLLKAGCAEGQGFYYSRPEAADEIARQLVRSPKPAKLRLVPPKRS</sequence>